<dbReference type="GO" id="GO:0006779">
    <property type="term" value="P:porphyrin-containing compound biosynthetic process"/>
    <property type="evidence" value="ECO:0007669"/>
    <property type="project" value="InterPro"/>
</dbReference>
<organism evidence="2 3">
    <name type="scientific">Jonquetella anthropi DSM 22815</name>
    <dbReference type="NCBI Taxonomy" id="885272"/>
    <lineage>
        <taxon>Bacteria</taxon>
        <taxon>Thermotogati</taxon>
        <taxon>Synergistota</taxon>
        <taxon>Synergistia</taxon>
        <taxon>Synergistales</taxon>
        <taxon>Dethiosulfovibrionaceae</taxon>
        <taxon>Jonquetella</taxon>
    </lineage>
</organism>
<dbReference type="AlphaFoldDB" id="H0UIF7"/>
<accession>H0UIF7</accession>
<gene>
    <name evidence="2" type="ORF">JonanDRAFT_0240</name>
</gene>
<dbReference type="STRING" id="885272.JonanDRAFT_0240"/>
<dbReference type="Gene3D" id="3.20.20.210">
    <property type="match status" value="1"/>
</dbReference>
<dbReference type="Pfam" id="PF01208">
    <property type="entry name" value="URO-D"/>
    <property type="match status" value="1"/>
</dbReference>
<dbReference type="PANTHER" id="PTHR47099:SF1">
    <property type="entry name" value="METHYLCOBAMIDE:COM METHYLTRANSFERASE MTBA"/>
    <property type="match status" value="1"/>
</dbReference>
<feature type="domain" description="Uroporphyrinogen decarboxylase (URO-D)" evidence="1">
    <location>
        <begin position="23"/>
        <end position="222"/>
    </location>
</feature>
<dbReference type="eggNOG" id="COG0407">
    <property type="taxonomic scope" value="Bacteria"/>
</dbReference>
<dbReference type="Proteomes" id="UP000003806">
    <property type="component" value="Chromosome"/>
</dbReference>
<dbReference type="GO" id="GO:0004853">
    <property type="term" value="F:uroporphyrinogen decarboxylase activity"/>
    <property type="evidence" value="ECO:0007669"/>
    <property type="project" value="InterPro"/>
</dbReference>
<name>H0UIF7_9BACT</name>
<keyword evidence="3" id="KW-1185">Reference proteome</keyword>
<dbReference type="InterPro" id="IPR000257">
    <property type="entry name" value="Uroporphyrinogen_deCOase"/>
</dbReference>
<protein>
    <submittedName>
        <fullName evidence="2">Uroporphyrinogen-III decarboxylase</fullName>
    </submittedName>
</protein>
<dbReference type="InterPro" id="IPR038071">
    <property type="entry name" value="UROD/MetE-like_sf"/>
</dbReference>
<sequence>MKIRDYQCAPQAATTEEKLAGHEVVFPDAYYEAGKYAELVRLMSRDFSFFVVPFDNTAEAENVGAIVESGDMKSVPRVRELVFQEYRQLLTLPDYDLEKERLAAALGALPLLRGKPVMFELAGPYTFMSAFVDSTDVLKASRKDVETETAVFQYLLRNQLRLAKAASERGAAIFSLADPASGVSIVGPKIFQRVIELYALPLISGILSETDACLFLCPKLTFALWDLGLAEKIFVRLETPAKHHEAVAGLMGKYRIFGDRCYKLNNLTRQIPVIEMKRPS</sequence>
<proteinExistence type="predicted"/>
<dbReference type="SUPFAM" id="SSF51726">
    <property type="entry name" value="UROD/MetE-like"/>
    <property type="match status" value="1"/>
</dbReference>
<evidence type="ECO:0000313" key="3">
    <source>
        <dbReference type="Proteomes" id="UP000003806"/>
    </source>
</evidence>
<evidence type="ECO:0000313" key="2">
    <source>
        <dbReference type="EMBL" id="EHM12665.1"/>
    </source>
</evidence>
<dbReference type="EMBL" id="CM001376">
    <property type="protein sequence ID" value="EHM12665.1"/>
    <property type="molecule type" value="Genomic_DNA"/>
</dbReference>
<evidence type="ECO:0000259" key="1">
    <source>
        <dbReference type="Pfam" id="PF01208"/>
    </source>
</evidence>
<dbReference type="RefSeq" id="WP_008522457.1">
    <property type="nucleotide sequence ID" value="NZ_CM001376.1"/>
</dbReference>
<reference evidence="2 3" key="1">
    <citation type="submission" date="2011-11" db="EMBL/GenBank/DDBJ databases">
        <title>The Noncontiguous Finished genome of Jonquetella anthropi DSM 22815.</title>
        <authorList>
            <consortium name="US DOE Joint Genome Institute (JGI-PGF)"/>
            <person name="Lucas S."/>
            <person name="Copeland A."/>
            <person name="Lapidus A."/>
            <person name="Glavina del Rio T."/>
            <person name="Dalin E."/>
            <person name="Tice H."/>
            <person name="Bruce D."/>
            <person name="Goodwin L."/>
            <person name="Pitluck S."/>
            <person name="Peters L."/>
            <person name="Mikhailova N."/>
            <person name="Held B."/>
            <person name="Kyrpides N."/>
            <person name="Mavromatis K."/>
            <person name="Ivanova N."/>
            <person name="Markowitz V."/>
            <person name="Cheng J.-F."/>
            <person name="Hugenholtz P."/>
            <person name="Woyke T."/>
            <person name="Wu D."/>
            <person name="Gronow S."/>
            <person name="Wellnitz S."/>
            <person name="Brambilla E."/>
            <person name="Klenk H.-P."/>
            <person name="Eisen J.A."/>
        </authorList>
    </citation>
    <scope>NUCLEOTIDE SEQUENCE [LARGE SCALE GENOMIC DNA]</scope>
    <source>
        <strain evidence="2 3">DSM 22815</strain>
    </source>
</reference>
<dbReference type="InterPro" id="IPR052024">
    <property type="entry name" value="Methanogen_methyltrans"/>
</dbReference>
<dbReference type="PANTHER" id="PTHR47099">
    <property type="entry name" value="METHYLCOBAMIDE:COM METHYLTRANSFERASE MTBA"/>
    <property type="match status" value="1"/>
</dbReference>
<dbReference type="HOGENOM" id="CLU_040933_2_1_0"/>